<reference evidence="1 2" key="1">
    <citation type="submission" date="2020-06" db="EMBL/GenBank/DDBJ databases">
        <authorList>
            <person name="Li R."/>
            <person name="Bekaert M."/>
        </authorList>
    </citation>
    <scope>NUCLEOTIDE SEQUENCE [LARGE SCALE GENOMIC DNA]</scope>
    <source>
        <strain evidence="2">wild</strain>
    </source>
</reference>
<evidence type="ECO:0000313" key="1">
    <source>
        <dbReference type="EMBL" id="CAC5399263.1"/>
    </source>
</evidence>
<protein>
    <submittedName>
        <fullName evidence="1">Uncharacterized protein</fullName>
    </submittedName>
</protein>
<dbReference type="OrthoDB" id="10432804at2759"/>
<gene>
    <name evidence="1" type="ORF">MCOR_33538</name>
</gene>
<evidence type="ECO:0000313" key="2">
    <source>
        <dbReference type="Proteomes" id="UP000507470"/>
    </source>
</evidence>
<sequence length="275" mass="32313">MLTFTTRHYNFIDEMKCNRNTKSILKYIRGFPVSTITDIINTANDDVFHNMITVDIENVSRYEETHSDSQYLDCVVRNIFEKKEGLIICLNSLINQYLDRMILDWDNGGIRAVIKNKNLENQAFVDKFLCHLNLLESSKISQLLQMTEYRSTDTALTLSCKFGRVNLAKWCLENHLHVNPKQRQYQLCSLLLLVVFNDELEEHLLHDKLTNKVIMCFQEMHAIQEDLSVREVKEELDGSMNWIIVKKEVFIMLLIEKSLISLSFILHRSVKRLHL</sequence>
<name>A0A6J8CS15_MYTCO</name>
<accession>A0A6J8CS15</accession>
<dbReference type="EMBL" id="CACVKT020005989">
    <property type="protein sequence ID" value="CAC5399263.1"/>
    <property type="molecule type" value="Genomic_DNA"/>
</dbReference>
<proteinExistence type="predicted"/>
<keyword evidence="2" id="KW-1185">Reference proteome</keyword>
<dbReference type="Proteomes" id="UP000507470">
    <property type="component" value="Unassembled WGS sequence"/>
</dbReference>
<dbReference type="AlphaFoldDB" id="A0A6J8CS15"/>
<organism evidence="1 2">
    <name type="scientific">Mytilus coruscus</name>
    <name type="common">Sea mussel</name>
    <dbReference type="NCBI Taxonomy" id="42192"/>
    <lineage>
        <taxon>Eukaryota</taxon>
        <taxon>Metazoa</taxon>
        <taxon>Spiralia</taxon>
        <taxon>Lophotrochozoa</taxon>
        <taxon>Mollusca</taxon>
        <taxon>Bivalvia</taxon>
        <taxon>Autobranchia</taxon>
        <taxon>Pteriomorphia</taxon>
        <taxon>Mytilida</taxon>
        <taxon>Mytiloidea</taxon>
        <taxon>Mytilidae</taxon>
        <taxon>Mytilinae</taxon>
        <taxon>Mytilus</taxon>
    </lineage>
</organism>